<dbReference type="InterPro" id="IPR004042">
    <property type="entry name" value="Intein_endonuc_central"/>
</dbReference>
<protein>
    <recommendedName>
        <fullName evidence="1">DOD-type homing endonuclease domain-containing protein</fullName>
    </recommendedName>
</protein>
<dbReference type="AlphaFoldDB" id="A0A0F9P5Z6"/>
<dbReference type="InterPro" id="IPR027434">
    <property type="entry name" value="Homing_endonucl"/>
</dbReference>
<accession>A0A0F9P5Z6</accession>
<proteinExistence type="predicted"/>
<dbReference type="SUPFAM" id="SSF55608">
    <property type="entry name" value="Homing endonucleases"/>
    <property type="match status" value="1"/>
</dbReference>
<evidence type="ECO:0000259" key="1">
    <source>
        <dbReference type="PROSITE" id="PS50819"/>
    </source>
</evidence>
<dbReference type="Gene3D" id="3.10.28.10">
    <property type="entry name" value="Homing endonucleases"/>
    <property type="match status" value="1"/>
</dbReference>
<name>A0A0F9P5Z6_9ZZZZ</name>
<comment type="caution">
    <text evidence="2">The sequence shown here is derived from an EMBL/GenBank/DDBJ whole genome shotgun (WGS) entry which is preliminary data.</text>
</comment>
<dbReference type="GO" id="GO:0004519">
    <property type="term" value="F:endonuclease activity"/>
    <property type="evidence" value="ECO:0007669"/>
    <property type="project" value="InterPro"/>
</dbReference>
<dbReference type="EMBL" id="LAZR01005876">
    <property type="protein sequence ID" value="KKM96475.1"/>
    <property type="molecule type" value="Genomic_DNA"/>
</dbReference>
<gene>
    <name evidence="2" type="ORF">LCGC14_1177740</name>
</gene>
<reference evidence="2" key="1">
    <citation type="journal article" date="2015" name="Nature">
        <title>Complex archaea that bridge the gap between prokaryotes and eukaryotes.</title>
        <authorList>
            <person name="Spang A."/>
            <person name="Saw J.H."/>
            <person name="Jorgensen S.L."/>
            <person name="Zaremba-Niedzwiedzka K."/>
            <person name="Martijn J."/>
            <person name="Lind A.E."/>
            <person name="van Eijk R."/>
            <person name="Schleper C."/>
            <person name="Guy L."/>
            <person name="Ettema T.J."/>
        </authorList>
    </citation>
    <scope>NUCLEOTIDE SEQUENCE</scope>
</reference>
<sequence>MDIYPYISKSNLYQGFLPNNKVIKENFTITSISEIKVGDKIYVESSKTDQVKNVRKFIYRGIIKEIRCKGQIFKIESSELQSFYVIKKEIRDYCRKKYSKINLRVLEESVEILKSRQLKKGDMLIIPKHEEIKKGFKLKTKDFIRTFSNYIRNEIPEILNYSKELFKWFGYYLAEGMILFTSDKRYKKKCRGVSFTININEESLLKEIIYSGEHIFGIKPKVIKILTRNAYRINFYNTQLGELIYCLLNTGSSKKRIHPFLMSAPNELLKELINGWLKGDGWICNIRDIIIGNTTSIELANQIYFILINLGELPALGLSAHKNQNRNKARESGYFLRHNLYKIRLNKNKNRSHRKQNRNYVFSPILNTNYKFYNGYIYRLEMKNSCSIQVNYVLANILEI</sequence>
<feature type="domain" description="DOD-type homing endonuclease" evidence="1">
    <location>
        <begin position="168"/>
        <end position="312"/>
    </location>
</feature>
<dbReference type="PROSITE" id="PS50819">
    <property type="entry name" value="INTEIN_ENDONUCLEASE"/>
    <property type="match status" value="1"/>
</dbReference>
<organism evidence="2">
    <name type="scientific">marine sediment metagenome</name>
    <dbReference type="NCBI Taxonomy" id="412755"/>
    <lineage>
        <taxon>unclassified sequences</taxon>
        <taxon>metagenomes</taxon>
        <taxon>ecological metagenomes</taxon>
    </lineage>
</organism>
<evidence type="ECO:0000313" key="2">
    <source>
        <dbReference type="EMBL" id="KKM96475.1"/>
    </source>
</evidence>